<sequence>MSNLPSQHPTLALHLTDLTLTPLITSSSSPAHLESLTSLAASAITAQTAAQRASLGRPQRIMVEYPDSGAVVLQSYLDPRESGGGGLLSESEAGSVSRYKRDHDHDHDHDGHDADVDADDATARTAADDAGPPVLIGVVVAASSDDAREARRAAARLERIGREIQKEWAAQGLDDTDGRSTPE</sequence>
<gene>
    <name evidence="2" type="ORF">A9Z42_0027410</name>
</gene>
<feature type="region of interest" description="Disordered" evidence="1">
    <location>
        <begin position="81"/>
        <end position="116"/>
    </location>
</feature>
<evidence type="ECO:0000313" key="3">
    <source>
        <dbReference type="Proteomes" id="UP000219286"/>
    </source>
</evidence>
<evidence type="ECO:0000256" key="1">
    <source>
        <dbReference type="SAM" id="MobiDB-lite"/>
    </source>
</evidence>
<organism evidence="2 3">
    <name type="scientific">Trichoderma parareesei</name>
    <name type="common">Filamentous fungus</name>
    <dbReference type="NCBI Taxonomy" id="858221"/>
    <lineage>
        <taxon>Eukaryota</taxon>
        <taxon>Fungi</taxon>
        <taxon>Dikarya</taxon>
        <taxon>Ascomycota</taxon>
        <taxon>Pezizomycotina</taxon>
        <taxon>Sordariomycetes</taxon>
        <taxon>Hypocreomycetidae</taxon>
        <taxon>Hypocreales</taxon>
        <taxon>Hypocreaceae</taxon>
        <taxon>Trichoderma</taxon>
    </lineage>
</organism>
<accession>A0A2H2Z3T5</accession>
<proteinExistence type="predicted"/>
<evidence type="ECO:0000313" key="2">
    <source>
        <dbReference type="EMBL" id="OTA02389.1"/>
    </source>
</evidence>
<feature type="compositionally biased region" description="Basic and acidic residues" evidence="1">
    <location>
        <begin position="99"/>
        <end position="115"/>
    </location>
</feature>
<dbReference type="Pfam" id="PF17233">
    <property type="entry name" value="DUF5308"/>
    <property type="match status" value="1"/>
</dbReference>
<feature type="compositionally biased region" description="Low complexity" evidence="1">
    <location>
        <begin position="88"/>
        <end position="97"/>
    </location>
</feature>
<dbReference type="AlphaFoldDB" id="A0A2H2Z3T5"/>
<protein>
    <submittedName>
        <fullName evidence="2">Uncharacterized protein</fullName>
    </submittedName>
</protein>
<name>A0A2H2Z3T5_TRIPA</name>
<dbReference type="Proteomes" id="UP000219286">
    <property type="component" value="Unassembled WGS sequence"/>
</dbReference>
<comment type="caution">
    <text evidence="2">The sequence shown here is derived from an EMBL/GenBank/DDBJ whole genome shotgun (WGS) entry which is preliminary data.</text>
</comment>
<dbReference type="InterPro" id="IPR035186">
    <property type="entry name" value="DUF5308"/>
</dbReference>
<keyword evidence="3" id="KW-1185">Reference proteome</keyword>
<dbReference type="EMBL" id="LFMI01000312">
    <property type="protein sequence ID" value="OTA02389.1"/>
    <property type="molecule type" value="Genomic_DNA"/>
</dbReference>
<reference evidence="2 3" key="1">
    <citation type="journal article" date="2015" name="Genome Announc.">
        <title>Genome sequence and annotation of Trichoderma parareesei, the ancestor of the cellulase producer Trichoderma reesei.</title>
        <authorList>
            <person name="Yang D."/>
            <person name="Pomraning K."/>
            <person name="Kopchinskiy A."/>
            <person name="Karimi Aghcheh R."/>
            <person name="Atanasova L."/>
            <person name="Chenthamara K."/>
            <person name="Baker S.E."/>
            <person name="Zhang R."/>
            <person name="Shen Q."/>
            <person name="Freitag M."/>
            <person name="Kubicek C.P."/>
            <person name="Druzhinina I.S."/>
        </authorList>
    </citation>
    <scope>NUCLEOTIDE SEQUENCE [LARGE SCALE GENOMIC DNA]</scope>
    <source>
        <strain evidence="2 3">CBS 125925</strain>
    </source>
</reference>